<dbReference type="AlphaFoldDB" id="A0A0J8RN20"/>
<accession>A0A0J8RN20</accession>
<dbReference type="Proteomes" id="UP000054563">
    <property type="component" value="Unassembled WGS sequence"/>
</dbReference>
<reference evidence="2" key="1">
    <citation type="journal article" date="2010" name="Genome Res.">
        <title>Population genomic sequencing of Coccidioides fungi reveals recent hybridization and transposon control.</title>
        <authorList>
            <person name="Neafsey D.E."/>
            <person name="Barker B.M."/>
            <person name="Sharpton T.J."/>
            <person name="Stajich J.E."/>
            <person name="Park D.J."/>
            <person name="Whiston E."/>
            <person name="Hung C.-Y."/>
            <person name="McMahan C."/>
            <person name="White J."/>
            <person name="Sykes S."/>
            <person name="Heiman D."/>
            <person name="Young S."/>
            <person name="Zeng Q."/>
            <person name="Abouelleil A."/>
            <person name="Aftuck L."/>
            <person name="Bessette D."/>
            <person name="Brown A."/>
            <person name="FitzGerald M."/>
            <person name="Lui A."/>
            <person name="Macdonald J.P."/>
            <person name="Priest M."/>
            <person name="Orbach M.J."/>
            <person name="Galgiani J.N."/>
            <person name="Kirkland T.N."/>
            <person name="Cole G.T."/>
            <person name="Birren B.W."/>
            <person name="Henn M.R."/>
            <person name="Taylor J.W."/>
            <person name="Rounsley S.D."/>
        </authorList>
    </citation>
    <scope>NUCLEOTIDE SEQUENCE [LARGE SCALE GENOMIC DNA]</scope>
    <source>
        <strain evidence="2">H538.4</strain>
    </source>
</reference>
<sequence length="106" mass="11668">MLRDDVGTAHEAIKEKYDSVPFLHSLTACLLAISACSPSDLSRTHDQSKDDHLGTWAFSPKLAKQDLNHHRVFLADHLHGDFEIYPGSINDKIQDTQSPSASGAKV</sequence>
<dbReference type="EMBL" id="DS016988">
    <property type="protein sequence ID" value="KMU85389.1"/>
    <property type="molecule type" value="Genomic_DNA"/>
</dbReference>
<dbReference type="PROSITE" id="PS51257">
    <property type="entry name" value="PROKAR_LIPOPROTEIN"/>
    <property type="match status" value="1"/>
</dbReference>
<evidence type="ECO:0000313" key="1">
    <source>
        <dbReference type="EMBL" id="KMU85389.1"/>
    </source>
</evidence>
<gene>
    <name evidence="1" type="ORF">CIHG_03171</name>
</gene>
<evidence type="ECO:0000313" key="2">
    <source>
        <dbReference type="Proteomes" id="UP000054563"/>
    </source>
</evidence>
<dbReference type="VEuPathDB" id="FungiDB:CIHG_03171"/>
<name>A0A0J8RN20_COCIT</name>
<protein>
    <submittedName>
        <fullName evidence="1">Uncharacterized protein</fullName>
    </submittedName>
</protein>
<proteinExistence type="predicted"/>
<organism evidence="1 2">
    <name type="scientific">Coccidioides immitis H538.4</name>
    <dbReference type="NCBI Taxonomy" id="396776"/>
    <lineage>
        <taxon>Eukaryota</taxon>
        <taxon>Fungi</taxon>
        <taxon>Dikarya</taxon>
        <taxon>Ascomycota</taxon>
        <taxon>Pezizomycotina</taxon>
        <taxon>Eurotiomycetes</taxon>
        <taxon>Eurotiomycetidae</taxon>
        <taxon>Onygenales</taxon>
        <taxon>Onygenaceae</taxon>
        <taxon>Coccidioides</taxon>
    </lineage>
</organism>